<evidence type="ECO:0000313" key="4">
    <source>
        <dbReference type="Proteomes" id="UP000075886"/>
    </source>
</evidence>
<evidence type="ECO:0000256" key="2">
    <source>
        <dbReference type="SAM" id="Phobius"/>
    </source>
</evidence>
<keyword evidence="2" id="KW-1133">Transmembrane helix</keyword>
<keyword evidence="2" id="KW-0472">Membrane</keyword>
<protein>
    <submittedName>
        <fullName evidence="3">Uncharacterized protein</fullName>
    </submittedName>
</protein>
<feature type="compositionally biased region" description="Basic and acidic residues" evidence="1">
    <location>
        <begin position="1"/>
        <end position="15"/>
    </location>
</feature>
<dbReference type="AlphaFoldDB" id="A0A182QME2"/>
<reference evidence="4" key="1">
    <citation type="submission" date="2014-01" db="EMBL/GenBank/DDBJ databases">
        <title>The Genome Sequence of Anopheles farauti FAR1 (V2).</title>
        <authorList>
            <consortium name="The Broad Institute Genomics Platform"/>
            <person name="Neafsey D.E."/>
            <person name="Besansky N."/>
            <person name="Howell P."/>
            <person name="Walton C."/>
            <person name="Young S.K."/>
            <person name="Zeng Q."/>
            <person name="Gargeya S."/>
            <person name="Fitzgerald M."/>
            <person name="Haas B."/>
            <person name="Abouelleil A."/>
            <person name="Allen A.W."/>
            <person name="Alvarado L."/>
            <person name="Arachchi H.M."/>
            <person name="Berlin A.M."/>
            <person name="Chapman S.B."/>
            <person name="Gainer-Dewar J."/>
            <person name="Goldberg J."/>
            <person name="Griggs A."/>
            <person name="Gujja S."/>
            <person name="Hansen M."/>
            <person name="Howarth C."/>
            <person name="Imamovic A."/>
            <person name="Ireland A."/>
            <person name="Larimer J."/>
            <person name="McCowan C."/>
            <person name="Murphy C."/>
            <person name="Pearson M."/>
            <person name="Poon T.W."/>
            <person name="Priest M."/>
            <person name="Roberts A."/>
            <person name="Saif S."/>
            <person name="Shea T."/>
            <person name="Sisk P."/>
            <person name="Sykes S."/>
            <person name="Wortman J."/>
            <person name="Nusbaum C."/>
            <person name="Birren B."/>
        </authorList>
    </citation>
    <scope>NUCLEOTIDE SEQUENCE [LARGE SCALE GENOMIC DNA]</scope>
    <source>
        <strain evidence="4">FAR1</strain>
    </source>
</reference>
<dbReference type="Proteomes" id="UP000075886">
    <property type="component" value="Unassembled WGS sequence"/>
</dbReference>
<feature type="region of interest" description="Disordered" evidence="1">
    <location>
        <begin position="1"/>
        <end position="41"/>
    </location>
</feature>
<keyword evidence="2" id="KW-0812">Transmembrane</keyword>
<feature type="transmembrane region" description="Helical" evidence="2">
    <location>
        <begin position="155"/>
        <end position="173"/>
    </location>
</feature>
<keyword evidence="4" id="KW-1185">Reference proteome</keyword>
<reference evidence="3" key="2">
    <citation type="submission" date="2020-05" db="UniProtKB">
        <authorList>
            <consortium name="EnsemblMetazoa"/>
        </authorList>
    </citation>
    <scope>IDENTIFICATION</scope>
    <source>
        <strain evidence="3">FAR1</strain>
    </source>
</reference>
<name>A0A182QME2_9DIPT</name>
<accession>A0A182QME2</accession>
<evidence type="ECO:0000256" key="1">
    <source>
        <dbReference type="SAM" id="MobiDB-lite"/>
    </source>
</evidence>
<organism evidence="3 4">
    <name type="scientific">Anopheles farauti</name>
    <dbReference type="NCBI Taxonomy" id="69004"/>
    <lineage>
        <taxon>Eukaryota</taxon>
        <taxon>Metazoa</taxon>
        <taxon>Ecdysozoa</taxon>
        <taxon>Arthropoda</taxon>
        <taxon>Hexapoda</taxon>
        <taxon>Insecta</taxon>
        <taxon>Pterygota</taxon>
        <taxon>Neoptera</taxon>
        <taxon>Endopterygota</taxon>
        <taxon>Diptera</taxon>
        <taxon>Nematocera</taxon>
        <taxon>Culicoidea</taxon>
        <taxon>Culicidae</taxon>
        <taxon>Anophelinae</taxon>
        <taxon>Anopheles</taxon>
    </lineage>
</organism>
<dbReference type="EnsemblMetazoa" id="AFAF013103-RA">
    <property type="protein sequence ID" value="AFAF013103-PA"/>
    <property type="gene ID" value="AFAF013103"/>
</dbReference>
<dbReference type="EMBL" id="AXCN02000718">
    <property type="status" value="NOT_ANNOTATED_CDS"/>
    <property type="molecule type" value="Genomic_DNA"/>
</dbReference>
<evidence type="ECO:0000313" key="3">
    <source>
        <dbReference type="EnsemblMetazoa" id="AFAF013103-PA"/>
    </source>
</evidence>
<sequence>MYSTECRNERTDSYRSVKPPGATSLGTLVASPGTSGKAAHPRPFTLTVSENLPPRGREKELCYDLFSQNELIAEPRSQGIGPERGVRVGVEAPGGRWICLARHQPRRPVVRVTVAPVVNRDHIQQHDIPIGGRYLAQRTGERAAHRREHAPKKGAECIVITITIIIIIIIVIVTTAGPRSLGGFWATPDLLDGRIYLGTGGDGSFDLQLPLINPKGKSAHNVVIGAFSSSPKEGPGVGPQRFGSVSGPKTEKTITFDHLATAGLFETGLSWQA</sequence>
<dbReference type="VEuPathDB" id="VectorBase:AFAF013103"/>
<proteinExistence type="predicted"/>